<keyword evidence="1" id="KW-1133">Transmembrane helix</keyword>
<sequence>MDRPEAITPTIFILFFSSFLPNLHSLLFQMLRLSFCFFQYFFHIVFPSLKTDQ</sequence>
<dbReference type="Proteomes" id="UP000004067">
    <property type="component" value="Unassembled WGS sequence"/>
</dbReference>
<accession>F5RNF2</accession>
<organism evidence="2 3">
    <name type="scientific">Centipeda periodontii DSM 2778</name>
    <dbReference type="NCBI Taxonomy" id="888060"/>
    <lineage>
        <taxon>Bacteria</taxon>
        <taxon>Bacillati</taxon>
        <taxon>Bacillota</taxon>
        <taxon>Negativicutes</taxon>
        <taxon>Selenomonadales</taxon>
        <taxon>Selenomonadaceae</taxon>
        <taxon>Centipeda</taxon>
    </lineage>
</organism>
<protein>
    <submittedName>
        <fullName evidence="2">Transport and binding protein</fullName>
    </submittedName>
</protein>
<feature type="transmembrane region" description="Helical" evidence="1">
    <location>
        <begin position="6"/>
        <end position="23"/>
    </location>
</feature>
<comment type="caution">
    <text evidence="2">The sequence shown here is derived from an EMBL/GenBank/DDBJ whole genome shotgun (WGS) entry which is preliminary data.</text>
</comment>
<evidence type="ECO:0000313" key="3">
    <source>
        <dbReference type="Proteomes" id="UP000004067"/>
    </source>
</evidence>
<keyword evidence="3" id="KW-1185">Reference proteome</keyword>
<keyword evidence="1" id="KW-0812">Transmembrane</keyword>
<evidence type="ECO:0000313" key="2">
    <source>
        <dbReference type="EMBL" id="EGK59021.1"/>
    </source>
</evidence>
<evidence type="ECO:0000256" key="1">
    <source>
        <dbReference type="SAM" id="Phobius"/>
    </source>
</evidence>
<name>F5RNF2_9FIRM</name>
<gene>
    <name evidence="2" type="primary">gltK</name>
    <name evidence="2" type="ORF">HMPREF9081_1788</name>
</gene>
<dbReference type="HOGENOM" id="CLU_3059838_0_0_9"/>
<proteinExistence type="predicted"/>
<reference evidence="2 3" key="1">
    <citation type="submission" date="2011-04" db="EMBL/GenBank/DDBJ databases">
        <authorList>
            <person name="Muzny D."/>
            <person name="Qin X."/>
            <person name="Deng J."/>
            <person name="Jiang H."/>
            <person name="Liu Y."/>
            <person name="Qu J."/>
            <person name="Song X.-Z."/>
            <person name="Zhang L."/>
            <person name="Thornton R."/>
            <person name="Coyle M."/>
            <person name="Francisco L."/>
            <person name="Jackson L."/>
            <person name="Javaid M."/>
            <person name="Korchina V."/>
            <person name="Kovar C."/>
            <person name="Mata R."/>
            <person name="Mathew T."/>
            <person name="Ngo R."/>
            <person name="Nguyen L."/>
            <person name="Nguyen N."/>
            <person name="Okwuonu G."/>
            <person name="Ongeri F."/>
            <person name="Pham C."/>
            <person name="Simmons D."/>
            <person name="Wilczek-Boney K."/>
            <person name="Hale W."/>
            <person name="Jakkamsetti A."/>
            <person name="Pham P."/>
            <person name="Ruth R."/>
            <person name="San Lucas F."/>
            <person name="Warren J."/>
            <person name="Zhang J."/>
            <person name="Zhao Z."/>
            <person name="Zhou C."/>
            <person name="Zhu D."/>
            <person name="Lee S."/>
            <person name="Bess C."/>
            <person name="Blankenburg K."/>
            <person name="Forbes L."/>
            <person name="Fu Q."/>
            <person name="Gubbala S."/>
            <person name="Hirani K."/>
            <person name="Jayaseelan J.C."/>
            <person name="Lara F."/>
            <person name="Munidasa M."/>
            <person name="Palculict T."/>
            <person name="Patil S."/>
            <person name="Pu L.-L."/>
            <person name="Saada N."/>
            <person name="Tang L."/>
            <person name="Weissenberger G."/>
            <person name="Zhu Y."/>
            <person name="Hemphill L."/>
            <person name="Shang Y."/>
            <person name="Youmans B."/>
            <person name="Ayvaz T."/>
            <person name="Ross M."/>
            <person name="Santibanez J."/>
            <person name="Aqrawi P."/>
            <person name="Gross S."/>
            <person name="Joshi V."/>
            <person name="Fowler G."/>
            <person name="Nazareth L."/>
            <person name="Reid J."/>
            <person name="Worley K."/>
            <person name="Petrosino J."/>
            <person name="Highlander S."/>
            <person name="Gibbs R."/>
        </authorList>
    </citation>
    <scope>NUCLEOTIDE SEQUENCE [LARGE SCALE GENOMIC DNA]</scope>
    <source>
        <strain evidence="2 3">DSM 2778</strain>
    </source>
</reference>
<keyword evidence="1" id="KW-0472">Membrane</keyword>
<dbReference type="AlphaFoldDB" id="F5RNF2"/>
<dbReference type="EMBL" id="AFHQ01000041">
    <property type="protein sequence ID" value="EGK59021.1"/>
    <property type="molecule type" value="Genomic_DNA"/>
</dbReference>